<evidence type="ECO:0000313" key="7">
    <source>
        <dbReference type="Proteomes" id="UP000236449"/>
    </source>
</evidence>
<keyword evidence="1" id="KW-0805">Transcription regulation</keyword>
<dbReference type="Pfam" id="PF16925">
    <property type="entry name" value="TetR_C_13"/>
    <property type="match status" value="1"/>
</dbReference>
<dbReference type="EMBL" id="POSK01000022">
    <property type="protein sequence ID" value="PNI01358.1"/>
    <property type="molecule type" value="Genomic_DNA"/>
</dbReference>
<dbReference type="Gene3D" id="1.10.10.60">
    <property type="entry name" value="Homeodomain-like"/>
    <property type="match status" value="1"/>
</dbReference>
<keyword evidence="3" id="KW-0804">Transcription</keyword>
<dbReference type="OrthoDB" id="270177at2"/>
<dbReference type="InterPro" id="IPR001647">
    <property type="entry name" value="HTH_TetR"/>
</dbReference>
<name>A0A2J8HSW7_VIBDI</name>
<comment type="caution">
    <text evidence="6">The sequence shown here is derived from an EMBL/GenBank/DDBJ whole genome shotgun (WGS) entry which is preliminary data.</text>
</comment>
<evidence type="ECO:0000256" key="4">
    <source>
        <dbReference type="PROSITE-ProRule" id="PRU00335"/>
    </source>
</evidence>
<dbReference type="InterPro" id="IPR009057">
    <property type="entry name" value="Homeodomain-like_sf"/>
</dbReference>
<dbReference type="PANTHER" id="PTHR47506">
    <property type="entry name" value="TRANSCRIPTIONAL REGULATORY PROTEIN"/>
    <property type="match status" value="1"/>
</dbReference>
<dbReference type="InterPro" id="IPR036271">
    <property type="entry name" value="Tet_transcr_reg_TetR-rel_C_sf"/>
</dbReference>
<evidence type="ECO:0000256" key="2">
    <source>
        <dbReference type="ARBA" id="ARBA00023125"/>
    </source>
</evidence>
<feature type="DNA-binding region" description="H-T-H motif" evidence="4">
    <location>
        <begin position="29"/>
        <end position="48"/>
    </location>
</feature>
<organism evidence="6 7">
    <name type="scientific">Vibrio diazotrophicus</name>
    <dbReference type="NCBI Taxonomy" id="685"/>
    <lineage>
        <taxon>Bacteria</taxon>
        <taxon>Pseudomonadati</taxon>
        <taxon>Pseudomonadota</taxon>
        <taxon>Gammaproteobacteria</taxon>
        <taxon>Vibrionales</taxon>
        <taxon>Vibrionaceae</taxon>
        <taxon>Vibrio</taxon>
    </lineage>
</organism>
<protein>
    <submittedName>
        <fullName evidence="6">TetR/AcrR family transcriptional regulator</fullName>
    </submittedName>
</protein>
<evidence type="ECO:0000256" key="1">
    <source>
        <dbReference type="ARBA" id="ARBA00023015"/>
    </source>
</evidence>
<evidence type="ECO:0000256" key="3">
    <source>
        <dbReference type="ARBA" id="ARBA00023163"/>
    </source>
</evidence>
<accession>A0A2J8HSW7</accession>
<dbReference type="SUPFAM" id="SSF48498">
    <property type="entry name" value="Tetracyclin repressor-like, C-terminal domain"/>
    <property type="match status" value="1"/>
</dbReference>
<feature type="domain" description="HTH tetR-type" evidence="5">
    <location>
        <begin position="6"/>
        <end position="66"/>
    </location>
</feature>
<dbReference type="GO" id="GO:0003677">
    <property type="term" value="F:DNA binding"/>
    <property type="evidence" value="ECO:0007669"/>
    <property type="project" value="UniProtKB-UniRule"/>
</dbReference>
<proteinExistence type="predicted"/>
<evidence type="ECO:0000313" key="6">
    <source>
        <dbReference type="EMBL" id="PNI01358.1"/>
    </source>
</evidence>
<dbReference type="PROSITE" id="PS50977">
    <property type="entry name" value="HTH_TETR_2"/>
    <property type="match status" value="1"/>
</dbReference>
<dbReference type="Proteomes" id="UP000236449">
    <property type="component" value="Unassembled WGS sequence"/>
</dbReference>
<dbReference type="PANTHER" id="PTHR47506:SF10">
    <property type="entry name" value="TRANSCRIPTIONAL REGULATORY PROTEIN"/>
    <property type="match status" value="1"/>
</dbReference>
<evidence type="ECO:0000259" key="5">
    <source>
        <dbReference type="PROSITE" id="PS50977"/>
    </source>
</evidence>
<dbReference type="InterPro" id="IPR011075">
    <property type="entry name" value="TetR_C"/>
</dbReference>
<gene>
    <name evidence="6" type="ORF">C1N32_20470</name>
</gene>
<dbReference type="SUPFAM" id="SSF46689">
    <property type="entry name" value="Homeodomain-like"/>
    <property type="match status" value="1"/>
</dbReference>
<sequence length="191" mass="21878">MARKSNFDRDEKLVQAMELFWQKGYANTAISDLIDSLQINRFSLYNSFGDKQNLYYEALEKYLSSVSIPTLSSLENQDASLEELEQFLKQFAQMQRLNNRGCFMQNALVEHAGTDDTVLQKGHFLFDHLIEIISRAISNAQRQSKLRASHDPRGLAQLVLTQMQGMRVLGKAKRNEDLEMALTTLLMLIKA</sequence>
<dbReference type="Pfam" id="PF00440">
    <property type="entry name" value="TetR_N"/>
    <property type="match status" value="1"/>
</dbReference>
<keyword evidence="2 4" id="KW-0238">DNA-binding</keyword>
<dbReference type="Gene3D" id="1.10.357.10">
    <property type="entry name" value="Tetracycline Repressor, domain 2"/>
    <property type="match status" value="1"/>
</dbReference>
<reference evidence="6 7" key="1">
    <citation type="submission" date="2018-01" db="EMBL/GenBank/DDBJ databases">
        <title>Draft genome sequences of six Vibrio diazotrophicus strains isolated from deep-sea sediments of the Baltic Sea.</title>
        <authorList>
            <person name="Castillo D."/>
            <person name="Vandieken V."/>
            <person name="Chiang O."/>
            <person name="Middelboe M."/>
        </authorList>
    </citation>
    <scope>NUCLEOTIDE SEQUENCE [LARGE SCALE GENOMIC DNA]</scope>
    <source>
        <strain evidence="6 7">60.27F</strain>
    </source>
</reference>
<dbReference type="RefSeq" id="WP_102967257.1">
    <property type="nucleotide sequence ID" value="NZ_POSK01000022.1"/>
</dbReference>
<dbReference type="AlphaFoldDB" id="A0A2J8HSW7"/>